<gene>
    <name evidence="2" type="ORF">ROA7023_01793</name>
</gene>
<protein>
    <recommendedName>
        <fullName evidence="4">Salt-induced outer membrane protein</fullName>
    </recommendedName>
</protein>
<feature type="chain" id="PRO_5012260865" description="Salt-induced outer membrane protein" evidence="1">
    <location>
        <begin position="23"/>
        <end position="275"/>
    </location>
</feature>
<dbReference type="InterPro" id="IPR007433">
    <property type="entry name" value="DUF481"/>
</dbReference>
<dbReference type="EMBL" id="FWFZ01000007">
    <property type="protein sequence ID" value="SLN43716.1"/>
    <property type="molecule type" value="Genomic_DNA"/>
</dbReference>
<evidence type="ECO:0000313" key="2">
    <source>
        <dbReference type="EMBL" id="SLN43716.1"/>
    </source>
</evidence>
<accession>A0A1Y5SNQ6</accession>
<keyword evidence="3" id="KW-1185">Reference proteome</keyword>
<name>A0A1Y5SNQ6_9RHOB</name>
<keyword evidence="1" id="KW-0732">Signal</keyword>
<evidence type="ECO:0008006" key="4">
    <source>
        <dbReference type="Google" id="ProtNLM"/>
    </source>
</evidence>
<feature type="signal peptide" evidence="1">
    <location>
        <begin position="1"/>
        <end position="22"/>
    </location>
</feature>
<evidence type="ECO:0000256" key="1">
    <source>
        <dbReference type="SAM" id="SignalP"/>
    </source>
</evidence>
<organism evidence="2 3">
    <name type="scientific">Roseisalinus antarcticus</name>
    <dbReference type="NCBI Taxonomy" id="254357"/>
    <lineage>
        <taxon>Bacteria</taxon>
        <taxon>Pseudomonadati</taxon>
        <taxon>Pseudomonadota</taxon>
        <taxon>Alphaproteobacteria</taxon>
        <taxon>Rhodobacterales</taxon>
        <taxon>Roseobacteraceae</taxon>
        <taxon>Roseisalinus</taxon>
    </lineage>
</organism>
<sequence>MKLMTGTAAAALLALTAGVAQAQDTVFTGADRVETANEDLTETVREDFDRDVQVGNEGRSLGYTGSVALRSSVLTGNTDSVDIGLGANYGFFDGKNGYELNLNYTYGEEDGTRTDESLLYDLEYTRDFNTQLFAFAKVQGSIDEFSSFDSDTFVGAGIGYRIYNTPDIQWSVQAGPGYRYAELSDIASSDFEESAISVASNYSNRLSDMVTVTNDTDVIASDSDTVVFNDLGVNLSVAEQLALRTSVFTEYHSDPLPGREDVDNTFGVSLVYDFN</sequence>
<proteinExistence type="predicted"/>
<reference evidence="2 3" key="1">
    <citation type="submission" date="2017-03" db="EMBL/GenBank/DDBJ databases">
        <authorList>
            <person name="Afonso C.L."/>
            <person name="Miller P.J."/>
            <person name="Scott M.A."/>
            <person name="Spackman E."/>
            <person name="Goraichik I."/>
            <person name="Dimitrov K.M."/>
            <person name="Suarez D.L."/>
            <person name="Swayne D.E."/>
        </authorList>
    </citation>
    <scope>NUCLEOTIDE SEQUENCE [LARGE SCALE GENOMIC DNA]</scope>
    <source>
        <strain evidence="2 3">CECT 7023</strain>
    </source>
</reference>
<evidence type="ECO:0000313" key="3">
    <source>
        <dbReference type="Proteomes" id="UP000193900"/>
    </source>
</evidence>
<dbReference type="RefSeq" id="WP_234992103.1">
    <property type="nucleotide sequence ID" value="NZ_FWFZ01000007.1"/>
</dbReference>
<dbReference type="AlphaFoldDB" id="A0A1Y5SNQ6"/>
<dbReference type="Proteomes" id="UP000193900">
    <property type="component" value="Unassembled WGS sequence"/>
</dbReference>
<dbReference type="Pfam" id="PF04338">
    <property type="entry name" value="DUF481"/>
    <property type="match status" value="1"/>
</dbReference>